<name>A0A9D2M8N1_9FIRM</name>
<dbReference type="PROSITE" id="PS50110">
    <property type="entry name" value="RESPONSE_REGULATORY"/>
    <property type="match status" value="1"/>
</dbReference>
<dbReference type="Proteomes" id="UP000824208">
    <property type="component" value="Unassembled WGS sequence"/>
</dbReference>
<reference evidence="5" key="1">
    <citation type="journal article" date="2021" name="PeerJ">
        <title>Extensive microbial diversity within the chicken gut microbiome revealed by metagenomics and culture.</title>
        <authorList>
            <person name="Gilroy R."/>
            <person name="Ravi A."/>
            <person name="Getino M."/>
            <person name="Pursley I."/>
            <person name="Horton D.L."/>
            <person name="Alikhan N.F."/>
            <person name="Baker D."/>
            <person name="Gharbi K."/>
            <person name="Hall N."/>
            <person name="Watson M."/>
            <person name="Adriaenssens E.M."/>
            <person name="Foster-Nyarko E."/>
            <person name="Jarju S."/>
            <person name="Secka A."/>
            <person name="Antonio M."/>
            <person name="Oren A."/>
            <person name="Chaudhuri R.R."/>
            <person name="La Ragione R."/>
            <person name="Hildebrand F."/>
            <person name="Pallen M.J."/>
        </authorList>
    </citation>
    <scope>NUCLEOTIDE SEQUENCE</scope>
    <source>
        <strain evidence="5">CHK189-11263</strain>
    </source>
</reference>
<keyword evidence="5" id="KW-0238">DNA-binding</keyword>
<dbReference type="PANTHER" id="PTHR43228:SF8">
    <property type="entry name" value="TRANSCRIPTIONAL REGULATORY PROTEIN GLNL"/>
    <property type="match status" value="1"/>
</dbReference>
<dbReference type="SUPFAM" id="SSF52172">
    <property type="entry name" value="CheY-like"/>
    <property type="match status" value="1"/>
</dbReference>
<dbReference type="SMART" id="SM00448">
    <property type="entry name" value="REC"/>
    <property type="match status" value="1"/>
</dbReference>
<feature type="modified residue" description="4-aspartylphosphate" evidence="3">
    <location>
        <position position="53"/>
    </location>
</feature>
<dbReference type="CDD" id="cd17565">
    <property type="entry name" value="REC_GlnL-like"/>
    <property type="match status" value="1"/>
</dbReference>
<evidence type="ECO:0000313" key="6">
    <source>
        <dbReference type="Proteomes" id="UP000824208"/>
    </source>
</evidence>
<keyword evidence="3" id="KW-0597">Phosphoprotein</keyword>
<proteinExistence type="predicted"/>
<reference evidence="5" key="2">
    <citation type="submission" date="2021-04" db="EMBL/GenBank/DDBJ databases">
        <authorList>
            <person name="Gilroy R."/>
        </authorList>
    </citation>
    <scope>NUCLEOTIDE SEQUENCE</scope>
    <source>
        <strain evidence="5">CHK189-11263</strain>
    </source>
</reference>
<protein>
    <recommendedName>
        <fullName evidence="1">Stage 0 sporulation protein A homolog</fullName>
    </recommendedName>
</protein>
<evidence type="ECO:0000259" key="4">
    <source>
        <dbReference type="PROSITE" id="PS50110"/>
    </source>
</evidence>
<dbReference type="Pfam" id="PF00072">
    <property type="entry name" value="Response_reg"/>
    <property type="match status" value="1"/>
</dbReference>
<dbReference type="EMBL" id="DWYC01000006">
    <property type="protein sequence ID" value="HJB56072.1"/>
    <property type="molecule type" value="Genomic_DNA"/>
</dbReference>
<dbReference type="InterPro" id="IPR001789">
    <property type="entry name" value="Sig_transdc_resp-reg_receiver"/>
</dbReference>
<dbReference type="GO" id="GO:0003677">
    <property type="term" value="F:DNA binding"/>
    <property type="evidence" value="ECO:0007669"/>
    <property type="project" value="UniProtKB-KW"/>
</dbReference>
<dbReference type="AlphaFoldDB" id="A0A9D2M8N1"/>
<dbReference type="InterPro" id="IPR052048">
    <property type="entry name" value="ST_Response_Regulator"/>
</dbReference>
<dbReference type="GO" id="GO:0000160">
    <property type="term" value="P:phosphorelay signal transduction system"/>
    <property type="evidence" value="ECO:0007669"/>
    <property type="project" value="InterPro"/>
</dbReference>
<evidence type="ECO:0000256" key="1">
    <source>
        <dbReference type="ARBA" id="ARBA00018672"/>
    </source>
</evidence>
<dbReference type="PANTHER" id="PTHR43228">
    <property type="entry name" value="TWO-COMPONENT RESPONSE REGULATOR"/>
    <property type="match status" value="1"/>
</dbReference>
<evidence type="ECO:0000313" key="5">
    <source>
        <dbReference type="EMBL" id="HJB56072.1"/>
    </source>
</evidence>
<gene>
    <name evidence="5" type="ORF">H9714_00810</name>
</gene>
<evidence type="ECO:0000256" key="3">
    <source>
        <dbReference type="PROSITE-ProRule" id="PRU00169"/>
    </source>
</evidence>
<organism evidence="5 6">
    <name type="scientific">Candidatus Flavonifractor intestinipullorum</name>
    <dbReference type="NCBI Taxonomy" id="2838587"/>
    <lineage>
        <taxon>Bacteria</taxon>
        <taxon>Bacillati</taxon>
        <taxon>Bacillota</taxon>
        <taxon>Clostridia</taxon>
        <taxon>Eubacteriales</taxon>
        <taxon>Oscillospiraceae</taxon>
        <taxon>Flavonifractor</taxon>
    </lineage>
</organism>
<dbReference type="Gene3D" id="3.40.50.2300">
    <property type="match status" value="1"/>
</dbReference>
<comment type="caution">
    <text evidence="5">The sequence shown here is derived from an EMBL/GenBank/DDBJ whole genome shotgun (WGS) entry which is preliminary data.</text>
</comment>
<dbReference type="InterPro" id="IPR013972">
    <property type="entry name" value="YcbB"/>
</dbReference>
<evidence type="ECO:0000256" key="2">
    <source>
        <dbReference type="ARBA" id="ARBA00024867"/>
    </source>
</evidence>
<sequence length="288" mass="32038">MLFYLIDDDPATVDVLRMIIEDNGAGRVLGMASNGQDALEDLEYMHPDIVVVDLLMPGMDGIEYVRRARARVPALHFLMLSQVTAKDMVAEAYAAGVDFFITKPINSVEVLSVLQKMRESLSMDRMLGQMRTLLQGSSAPPAAGDGAEHALRQQEERRHALLNNILHRLGISGDPACRDIAQIVLYLCSPQGRREQRTVSQLCEQFSDSPKAMEQRVRRAATAGLVNLANLGIEDYGNDAFTEYAGTLYHFEQVRREMDCIRGRISTHGRVSVKKFLYALAALCGELH</sequence>
<feature type="domain" description="Response regulatory" evidence="4">
    <location>
        <begin position="2"/>
        <end position="118"/>
    </location>
</feature>
<dbReference type="InterPro" id="IPR011006">
    <property type="entry name" value="CheY-like_superfamily"/>
</dbReference>
<comment type="function">
    <text evidence="2">May play the central regulatory role in sporulation. It may be an element of the effector pathway responsible for the activation of sporulation genes in response to nutritional stress. Spo0A may act in concert with spo0H (a sigma factor) to control the expression of some genes that are critical to the sporulation process.</text>
</comment>
<dbReference type="Pfam" id="PF08664">
    <property type="entry name" value="YcbB"/>
    <property type="match status" value="1"/>
</dbReference>
<accession>A0A9D2M8N1</accession>